<comment type="caution">
    <text evidence="1">The sequence shown here is derived from an EMBL/GenBank/DDBJ whole genome shotgun (WGS) entry which is preliminary data.</text>
</comment>
<dbReference type="EMBL" id="JAODUO010001517">
    <property type="protein sequence ID" value="KAK2162535.1"/>
    <property type="molecule type" value="Genomic_DNA"/>
</dbReference>
<dbReference type="Proteomes" id="UP001209878">
    <property type="component" value="Unassembled WGS sequence"/>
</dbReference>
<dbReference type="Gene3D" id="1.25.40.210">
    <property type="entry name" value="Telomere repeat-binding factor, dimerisation domain"/>
    <property type="match status" value="1"/>
</dbReference>
<sequence>MANIDMLHLVVGWITDYCAWTLLKADDPLDSGAGTKTMVTMCVQTPESSIPSCYKLQHRMLTLVQSLGVNYGSSDWIDAVAHAFNRVIQMLDHSADTQSLVETAAMAIKKEAVFAMCRKNEFNQAEEVFRRIWQKNATDNTGQEEVLKTTIKI</sequence>
<keyword evidence="2" id="KW-1185">Reference proteome</keyword>
<accession>A0AAD9NA51</accession>
<evidence type="ECO:0000313" key="1">
    <source>
        <dbReference type="EMBL" id="KAK2162535.1"/>
    </source>
</evidence>
<organism evidence="1 2">
    <name type="scientific">Ridgeia piscesae</name>
    <name type="common">Tubeworm</name>
    <dbReference type="NCBI Taxonomy" id="27915"/>
    <lineage>
        <taxon>Eukaryota</taxon>
        <taxon>Metazoa</taxon>
        <taxon>Spiralia</taxon>
        <taxon>Lophotrochozoa</taxon>
        <taxon>Annelida</taxon>
        <taxon>Polychaeta</taxon>
        <taxon>Sedentaria</taxon>
        <taxon>Canalipalpata</taxon>
        <taxon>Sabellida</taxon>
        <taxon>Siboglinidae</taxon>
        <taxon>Ridgeia</taxon>
    </lineage>
</organism>
<protein>
    <submittedName>
        <fullName evidence="1">Uncharacterized protein</fullName>
    </submittedName>
</protein>
<gene>
    <name evidence="1" type="ORF">NP493_1518g00005</name>
</gene>
<dbReference type="SUPFAM" id="SSF63600">
    <property type="entry name" value="Telomeric repeat binding factor (TRF) dimerisation domain"/>
    <property type="match status" value="1"/>
</dbReference>
<reference evidence="1" key="1">
    <citation type="journal article" date="2023" name="Mol. Biol. Evol.">
        <title>Third-Generation Sequencing Reveals the Adaptive Role of the Epigenome in Three Deep-Sea Polychaetes.</title>
        <authorList>
            <person name="Perez M."/>
            <person name="Aroh O."/>
            <person name="Sun Y."/>
            <person name="Lan Y."/>
            <person name="Juniper S.K."/>
            <person name="Young C.R."/>
            <person name="Angers B."/>
            <person name="Qian P.Y."/>
        </authorList>
    </citation>
    <scope>NUCLEOTIDE SEQUENCE</scope>
    <source>
        <strain evidence="1">R07B-5</strain>
    </source>
</reference>
<name>A0AAD9NA51_RIDPI</name>
<dbReference type="AlphaFoldDB" id="A0AAD9NA51"/>
<proteinExistence type="predicted"/>
<dbReference type="InterPro" id="IPR036507">
    <property type="entry name" value="Telomere_rpt-bd_fac_dimer_sf"/>
</dbReference>
<evidence type="ECO:0000313" key="2">
    <source>
        <dbReference type="Proteomes" id="UP001209878"/>
    </source>
</evidence>